<sequence length="416" mass="48421">MQKSVGVGRKVLVTSGLTRLLQQPKHANYSTNSKSCNSRWFDPKDSQHITTPVALYNTLSKSKVSLKIAKRLSDVPVINWYSCGPTVYDDTHLGHARNYVCLDIIYRILAHYFNYPVLHVMGITDVDDKILKRAAELGKQPSEISRKYEFDFIEDMKKLNVIQPYVYTRVTEHIEEIKQFVEEMEKNGFTYTTANGGVYFDSKKFEQNDHYYGKLSPNNAQESIQQEHIEHREEKKDPRDFALWKFTSRDYLGWESKWGYGRPGWHIECSAMIDHIFNNKSGAATIDIHSGGIDLAFPHHNNEIAQSEAKNHAHFCCSRETNWCNYFIHVGHLHIKGLKMSKSLKNFITIKDFLKRYSPDQFRIFCLLHQYNQTLDYNEDAIGEAIKVEKRILDFLHNISKLLNFSKTPLHTLLIY</sequence>
<dbReference type="VEuPathDB" id="AmoebaDB:NAEGRDRAFT_73663"/>
<dbReference type="KEGG" id="ngr:NAEGRDRAFT_73663"/>
<dbReference type="Gene3D" id="3.40.50.620">
    <property type="entry name" value="HUPs"/>
    <property type="match status" value="1"/>
</dbReference>
<dbReference type="EC" id="6.1.1.16" evidence="2"/>
<evidence type="ECO:0000256" key="4">
    <source>
        <dbReference type="ARBA" id="ARBA00022723"/>
    </source>
</evidence>
<organism evidence="13">
    <name type="scientific">Naegleria gruberi</name>
    <name type="common">Amoeba</name>
    <dbReference type="NCBI Taxonomy" id="5762"/>
    <lineage>
        <taxon>Eukaryota</taxon>
        <taxon>Discoba</taxon>
        <taxon>Heterolobosea</taxon>
        <taxon>Tetramitia</taxon>
        <taxon>Eutetramitia</taxon>
        <taxon>Vahlkampfiidae</taxon>
        <taxon>Naegleria</taxon>
    </lineage>
</organism>
<dbReference type="GO" id="GO:0006423">
    <property type="term" value="P:cysteinyl-tRNA aminoacylation"/>
    <property type="evidence" value="ECO:0007669"/>
    <property type="project" value="InterPro"/>
</dbReference>
<dbReference type="PRINTS" id="PR00983">
    <property type="entry name" value="TRNASYNTHCYS"/>
</dbReference>
<dbReference type="CDD" id="cd00672">
    <property type="entry name" value="CysRS_core"/>
    <property type="match status" value="1"/>
</dbReference>
<evidence type="ECO:0000313" key="12">
    <source>
        <dbReference type="EMBL" id="EFC38587.1"/>
    </source>
</evidence>
<keyword evidence="5" id="KW-0547">Nucleotide-binding</keyword>
<evidence type="ECO:0000259" key="11">
    <source>
        <dbReference type="Pfam" id="PF01406"/>
    </source>
</evidence>
<dbReference type="GO" id="GO:0005524">
    <property type="term" value="F:ATP binding"/>
    <property type="evidence" value="ECO:0007669"/>
    <property type="project" value="UniProtKB-KW"/>
</dbReference>
<dbReference type="STRING" id="5762.D2VX93"/>
<proteinExistence type="predicted"/>
<dbReference type="InterPro" id="IPR014729">
    <property type="entry name" value="Rossmann-like_a/b/a_fold"/>
</dbReference>
<evidence type="ECO:0000256" key="2">
    <source>
        <dbReference type="ARBA" id="ARBA00012832"/>
    </source>
</evidence>
<evidence type="ECO:0000256" key="5">
    <source>
        <dbReference type="ARBA" id="ARBA00022741"/>
    </source>
</evidence>
<evidence type="ECO:0000256" key="3">
    <source>
        <dbReference type="ARBA" id="ARBA00022598"/>
    </source>
</evidence>
<gene>
    <name evidence="12" type="ORF">NAEGRDRAFT_73663</name>
</gene>
<dbReference type="NCBIfam" id="TIGR00435">
    <property type="entry name" value="cysS"/>
    <property type="match status" value="1"/>
</dbReference>
<dbReference type="PANTHER" id="PTHR10890">
    <property type="entry name" value="CYSTEINYL-TRNA SYNTHETASE"/>
    <property type="match status" value="1"/>
</dbReference>
<evidence type="ECO:0000256" key="9">
    <source>
        <dbReference type="ARBA" id="ARBA00023146"/>
    </source>
</evidence>
<keyword evidence="6" id="KW-0862">Zinc</keyword>
<keyword evidence="7" id="KW-0067">ATP-binding</keyword>
<keyword evidence="3" id="KW-0436">Ligase</keyword>
<keyword evidence="9" id="KW-0030">Aminoacyl-tRNA synthetase</keyword>
<dbReference type="OMA" id="GWHAECA"/>
<keyword evidence="13" id="KW-1185">Reference proteome</keyword>
<dbReference type="Pfam" id="PF01406">
    <property type="entry name" value="tRNA-synt_1e"/>
    <property type="match status" value="1"/>
</dbReference>
<accession>D2VX93</accession>
<dbReference type="SUPFAM" id="SSF52374">
    <property type="entry name" value="Nucleotidylyl transferase"/>
    <property type="match status" value="1"/>
</dbReference>
<reference evidence="12 13" key="1">
    <citation type="journal article" date="2010" name="Cell">
        <title>The genome of Naegleria gruberi illuminates early eukaryotic versatility.</title>
        <authorList>
            <person name="Fritz-Laylin L.K."/>
            <person name="Prochnik S.E."/>
            <person name="Ginger M.L."/>
            <person name="Dacks J.B."/>
            <person name="Carpenter M.L."/>
            <person name="Field M.C."/>
            <person name="Kuo A."/>
            <person name="Paredez A."/>
            <person name="Chapman J."/>
            <person name="Pham J."/>
            <person name="Shu S."/>
            <person name="Neupane R."/>
            <person name="Cipriano M."/>
            <person name="Mancuso J."/>
            <person name="Tu H."/>
            <person name="Salamov A."/>
            <person name="Lindquist E."/>
            <person name="Shapiro H."/>
            <person name="Lucas S."/>
            <person name="Grigoriev I.V."/>
            <person name="Cande W.Z."/>
            <person name="Fulton C."/>
            <person name="Rokhsar D.S."/>
            <person name="Dawson S.C."/>
        </authorList>
    </citation>
    <scope>NUCLEOTIDE SEQUENCE [LARGE SCALE GENOMIC DNA]</scope>
    <source>
        <strain evidence="12 13">NEG-M</strain>
    </source>
</reference>
<dbReference type="GO" id="GO:0005737">
    <property type="term" value="C:cytoplasm"/>
    <property type="evidence" value="ECO:0007669"/>
    <property type="project" value="TreeGrafter"/>
</dbReference>
<dbReference type="FunFam" id="3.40.50.620:FF:000027">
    <property type="entry name" value="Cysteine--tRNA ligase, cytoplasmic"/>
    <property type="match status" value="1"/>
</dbReference>
<evidence type="ECO:0000256" key="7">
    <source>
        <dbReference type="ARBA" id="ARBA00022840"/>
    </source>
</evidence>
<dbReference type="InterPro" id="IPR024909">
    <property type="entry name" value="Cys-tRNA/MSH_ligase"/>
</dbReference>
<protein>
    <recommendedName>
        <fullName evidence="2">cysteine--tRNA ligase</fullName>
        <ecNumber evidence="2">6.1.1.16</ecNumber>
    </recommendedName>
    <alternativeName>
        <fullName evidence="10">Cysteinyl-tRNA synthetase</fullName>
    </alternativeName>
</protein>
<keyword evidence="4" id="KW-0479">Metal-binding</keyword>
<feature type="domain" description="tRNA synthetases class I catalytic" evidence="11">
    <location>
        <begin position="78"/>
        <end position="385"/>
    </location>
</feature>
<dbReference type="eggNOG" id="KOG2007">
    <property type="taxonomic scope" value="Eukaryota"/>
</dbReference>
<dbReference type="AlphaFoldDB" id="D2VX93"/>
<dbReference type="GeneID" id="8858083"/>
<dbReference type="Proteomes" id="UP000006671">
    <property type="component" value="Unassembled WGS sequence"/>
</dbReference>
<evidence type="ECO:0000313" key="13">
    <source>
        <dbReference type="Proteomes" id="UP000006671"/>
    </source>
</evidence>
<name>D2VX93_NAEGR</name>
<comment type="cofactor">
    <cofactor evidence="1">
        <name>Zn(2+)</name>
        <dbReference type="ChEBI" id="CHEBI:29105"/>
    </cofactor>
</comment>
<evidence type="ECO:0000256" key="6">
    <source>
        <dbReference type="ARBA" id="ARBA00022833"/>
    </source>
</evidence>
<dbReference type="InterPro" id="IPR032678">
    <property type="entry name" value="tRNA-synt_1_cat_dom"/>
</dbReference>
<dbReference type="PANTHER" id="PTHR10890:SF3">
    <property type="entry name" value="CYSTEINE--TRNA LIGASE, CYTOPLASMIC"/>
    <property type="match status" value="1"/>
</dbReference>
<dbReference type="GO" id="GO:0046872">
    <property type="term" value="F:metal ion binding"/>
    <property type="evidence" value="ECO:0007669"/>
    <property type="project" value="UniProtKB-KW"/>
</dbReference>
<dbReference type="InParanoid" id="D2VX93"/>
<dbReference type="RefSeq" id="XP_002671331.1">
    <property type="nucleotide sequence ID" value="XM_002671285.1"/>
</dbReference>
<dbReference type="InterPro" id="IPR015803">
    <property type="entry name" value="Cys-tRNA-ligase"/>
</dbReference>
<dbReference type="OrthoDB" id="438179at2759"/>
<keyword evidence="8" id="KW-0648">Protein biosynthesis</keyword>
<dbReference type="GO" id="GO:0004817">
    <property type="term" value="F:cysteine-tRNA ligase activity"/>
    <property type="evidence" value="ECO:0007669"/>
    <property type="project" value="UniProtKB-EC"/>
</dbReference>
<evidence type="ECO:0000256" key="10">
    <source>
        <dbReference type="ARBA" id="ARBA00031499"/>
    </source>
</evidence>
<dbReference type="EMBL" id="GG738906">
    <property type="protein sequence ID" value="EFC38587.1"/>
    <property type="molecule type" value="Genomic_DNA"/>
</dbReference>
<evidence type="ECO:0000256" key="1">
    <source>
        <dbReference type="ARBA" id="ARBA00001947"/>
    </source>
</evidence>
<evidence type="ECO:0000256" key="8">
    <source>
        <dbReference type="ARBA" id="ARBA00022917"/>
    </source>
</evidence>